<dbReference type="GO" id="GO:0003700">
    <property type="term" value="F:DNA-binding transcription factor activity"/>
    <property type="evidence" value="ECO:0007669"/>
    <property type="project" value="TreeGrafter"/>
</dbReference>
<evidence type="ECO:0000313" key="5">
    <source>
        <dbReference type="Proteomes" id="UP000295680"/>
    </source>
</evidence>
<dbReference type="InterPro" id="IPR009057">
    <property type="entry name" value="Homeodomain-like_sf"/>
</dbReference>
<comment type="caution">
    <text evidence="4">The sequence shown here is derived from an EMBL/GenBank/DDBJ whole genome shotgun (WGS) entry which is preliminary data.</text>
</comment>
<dbReference type="EMBL" id="SLWS01000011">
    <property type="protein sequence ID" value="TCO52939.1"/>
    <property type="molecule type" value="Genomic_DNA"/>
</dbReference>
<evidence type="ECO:0000256" key="2">
    <source>
        <dbReference type="PROSITE-ProRule" id="PRU00335"/>
    </source>
</evidence>
<proteinExistence type="predicted"/>
<dbReference type="PROSITE" id="PS50977">
    <property type="entry name" value="HTH_TETR_2"/>
    <property type="match status" value="1"/>
</dbReference>
<sequence length="203" mass="21926">MAAVDIAKSEWLVSHMARVSDTRQLSTADERRAAVLRTAIGAFAAKGYYGTTTSEVAKAAGISQAYVYRLFPDKESLFVAVIEHCSVRMREAFAEAGAKATGSDPAAVLYALGDAYARLIVDRDLLLVLMQATCAASEPAIGNAIRACYAKEVEYVRAISGASEEEIQEFFSRGFLCNTLVAMSVDTVDAPWAHTLMAGIRHY</sequence>
<keyword evidence="5" id="KW-1185">Reference proteome</keyword>
<dbReference type="SUPFAM" id="SSF46689">
    <property type="entry name" value="Homeodomain-like"/>
    <property type="match status" value="1"/>
</dbReference>
<evidence type="ECO:0000313" key="4">
    <source>
        <dbReference type="EMBL" id="TCO52939.1"/>
    </source>
</evidence>
<keyword evidence="1 2" id="KW-0238">DNA-binding</keyword>
<evidence type="ECO:0000259" key="3">
    <source>
        <dbReference type="PROSITE" id="PS50977"/>
    </source>
</evidence>
<organism evidence="4 5">
    <name type="scientific">Actinocrispum wychmicini</name>
    <dbReference type="NCBI Taxonomy" id="1213861"/>
    <lineage>
        <taxon>Bacteria</taxon>
        <taxon>Bacillati</taxon>
        <taxon>Actinomycetota</taxon>
        <taxon>Actinomycetes</taxon>
        <taxon>Pseudonocardiales</taxon>
        <taxon>Pseudonocardiaceae</taxon>
        <taxon>Actinocrispum</taxon>
    </lineage>
</organism>
<dbReference type="GO" id="GO:0000976">
    <property type="term" value="F:transcription cis-regulatory region binding"/>
    <property type="evidence" value="ECO:0007669"/>
    <property type="project" value="TreeGrafter"/>
</dbReference>
<protein>
    <submittedName>
        <fullName evidence="4">TetR family transcriptional regulator</fullName>
    </submittedName>
</protein>
<gene>
    <name evidence="4" type="ORF">EV192_111133</name>
</gene>
<reference evidence="4 5" key="1">
    <citation type="submission" date="2019-03" db="EMBL/GenBank/DDBJ databases">
        <title>Genomic Encyclopedia of Type Strains, Phase IV (KMG-IV): sequencing the most valuable type-strain genomes for metagenomic binning, comparative biology and taxonomic classification.</title>
        <authorList>
            <person name="Goeker M."/>
        </authorList>
    </citation>
    <scope>NUCLEOTIDE SEQUENCE [LARGE SCALE GENOMIC DNA]</scope>
    <source>
        <strain evidence="4 5">DSM 45934</strain>
    </source>
</reference>
<dbReference type="Proteomes" id="UP000295680">
    <property type="component" value="Unassembled WGS sequence"/>
</dbReference>
<dbReference type="PRINTS" id="PR00455">
    <property type="entry name" value="HTHTETR"/>
</dbReference>
<dbReference type="Gene3D" id="1.10.357.10">
    <property type="entry name" value="Tetracycline Repressor, domain 2"/>
    <property type="match status" value="1"/>
</dbReference>
<evidence type="ECO:0000256" key="1">
    <source>
        <dbReference type="ARBA" id="ARBA00023125"/>
    </source>
</evidence>
<name>A0A4R2JAF8_9PSEU</name>
<dbReference type="PANTHER" id="PTHR30055">
    <property type="entry name" value="HTH-TYPE TRANSCRIPTIONAL REGULATOR RUTR"/>
    <property type="match status" value="1"/>
</dbReference>
<feature type="domain" description="HTH tetR-type" evidence="3">
    <location>
        <begin position="29"/>
        <end position="89"/>
    </location>
</feature>
<feature type="DNA-binding region" description="H-T-H motif" evidence="2">
    <location>
        <begin position="52"/>
        <end position="71"/>
    </location>
</feature>
<dbReference type="Pfam" id="PF00440">
    <property type="entry name" value="TetR_N"/>
    <property type="match status" value="1"/>
</dbReference>
<dbReference type="PANTHER" id="PTHR30055:SF146">
    <property type="entry name" value="HTH-TYPE TRANSCRIPTIONAL DUAL REGULATOR CECR"/>
    <property type="match status" value="1"/>
</dbReference>
<dbReference type="InterPro" id="IPR001647">
    <property type="entry name" value="HTH_TetR"/>
</dbReference>
<dbReference type="AlphaFoldDB" id="A0A4R2JAF8"/>
<accession>A0A4R2JAF8</accession>
<dbReference type="InterPro" id="IPR050109">
    <property type="entry name" value="HTH-type_TetR-like_transc_reg"/>
</dbReference>